<gene>
    <name evidence="6" type="ORF">UA08_06465</name>
</gene>
<dbReference type="PANTHER" id="PTHR42813">
    <property type="entry name" value="ZINC-TYPE ALCOHOL DEHYDROGENASE-LIKE"/>
    <property type="match status" value="1"/>
</dbReference>
<dbReference type="GO" id="GO:0071500">
    <property type="term" value="P:cellular response to nitrosative stress"/>
    <property type="evidence" value="ECO:0007669"/>
    <property type="project" value="EnsemblFungi"/>
</dbReference>
<evidence type="ECO:0000313" key="6">
    <source>
        <dbReference type="EMBL" id="OKL58028.1"/>
    </source>
</evidence>
<sequence length="446" mass="48945">MVQPLFLCKILNRSDIKTQDPTWRPNSMIPFINQAQENVIHHSPYRRPVSTPQYKPHPTETMKAALWMGTRKIEINEVAKPSITEPADAIVHITHTTICGSDLNIYEGDLDRSMRKGAIMGHEAIGFVEEIGSAVSRLQVGDRVIILPIIACGKCRYCEKQQYSLCDATNSSKEMNSKYGHRISGILGSSNLMGGYSGDQAEYCRVPNADLTCIKASNDIAPKKLLGLADVTTTAWHGCELAEVGKGDIVGVWGCGPVGLSIQRLAKLRGASKVFAVDKDQTRLQIAKSFGMVPVDVAAHPNVSDYILSLQPHGLDCGIEASGFRSTNTPKHAAMRYLKAESDSGDTVHAVLKSTRKGGHIALIGDFFWGTNDFPIGMLMEKGITVRGGQHFAQKVSLPFCFRAGDQANVRFCAKYYPHLLNLVVEGKYDPSWMFTYDGESVVQLL</sequence>
<reference evidence="6 7" key="1">
    <citation type="submission" date="2015-06" db="EMBL/GenBank/DDBJ databases">
        <title>Talaromyces atroroseus IBT 11181 draft genome.</title>
        <authorList>
            <person name="Rasmussen K.B."/>
            <person name="Rasmussen S."/>
            <person name="Petersen B."/>
            <person name="Sicheritz-Ponten T."/>
            <person name="Mortensen U.H."/>
            <person name="Thrane U."/>
        </authorList>
    </citation>
    <scope>NUCLEOTIDE SEQUENCE [LARGE SCALE GENOMIC DNA]</scope>
    <source>
        <strain evidence="6 7">IBT 11181</strain>
    </source>
</reference>
<name>A0A225ALA3_TALAT</name>
<dbReference type="GO" id="GO:0008270">
    <property type="term" value="F:zinc ion binding"/>
    <property type="evidence" value="ECO:0007669"/>
    <property type="project" value="InterPro"/>
</dbReference>
<dbReference type="Pfam" id="PF08240">
    <property type="entry name" value="ADH_N"/>
    <property type="match status" value="1"/>
</dbReference>
<organism evidence="6 7">
    <name type="scientific">Talaromyces atroroseus</name>
    <dbReference type="NCBI Taxonomy" id="1441469"/>
    <lineage>
        <taxon>Eukaryota</taxon>
        <taxon>Fungi</taxon>
        <taxon>Dikarya</taxon>
        <taxon>Ascomycota</taxon>
        <taxon>Pezizomycotina</taxon>
        <taxon>Eurotiomycetes</taxon>
        <taxon>Eurotiomycetidae</taxon>
        <taxon>Eurotiales</taxon>
        <taxon>Trichocomaceae</taxon>
        <taxon>Talaromyces</taxon>
        <taxon>Talaromyces sect. Trachyspermi</taxon>
    </lineage>
</organism>
<proteinExistence type="predicted"/>
<dbReference type="InterPro" id="IPR036291">
    <property type="entry name" value="NAD(P)-bd_dom_sf"/>
</dbReference>
<dbReference type="SUPFAM" id="SSF51735">
    <property type="entry name" value="NAD(P)-binding Rossmann-fold domains"/>
    <property type="match status" value="1"/>
</dbReference>
<feature type="domain" description="Alcohol dehydrogenase-like N-terminal" evidence="5">
    <location>
        <begin position="86"/>
        <end position="212"/>
    </location>
</feature>
<keyword evidence="3" id="KW-0862">Zinc</keyword>
<dbReference type="STRING" id="1441469.A0A225ALA3"/>
<dbReference type="PROSITE" id="PS00059">
    <property type="entry name" value="ADH_ZINC"/>
    <property type="match status" value="1"/>
</dbReference>
<comment type="cofactor">
    <cofactor evidence="1">
        <name>Zn(2+)</name>
        <dbReference type="ChEBI" id="CHEBI:29105"/>
    </cofactor>
</comment>
<dbReference type="GO" id="GO:0016491">
    <property type="term" value="F:oxidoreductase activity"/>
    <property type="evidence" value="ECO:0007669"/>
    <property type="project" value="UniProtKB-KW"/>
</dbReference>
<evidence type="ECO:0000256" key="4">
    <source>
        <dbReference type="ARBA" id="ARBA00023002"/>
    </source>
</evidence>
<dbReference type="GeneID" id="31006220"/>
<comment type="caution">
    <text evidence="6">The sequence shown here is derived from an EMBL/GenBank/DDBJ whole genome shotgun (WGS) entry which is preliminary data.</text>
</comment>
<keyword evidence="4" id="KW-0560">Oxidoreductase</keyword>
<dbReference type="AlphaFoldDB" id="A0A225ALA3"/>
<keyword evidence="2" id="KW-0479">Metal-binding</keyword>
<dbReference type="GO" id="GO:0070458">
    <property type="term" value="P:cellular detoxification of nitrogen compound"/>
    <property type="evidence" value="ECO:0007669"/>
    <property type="project" value="EnsemblFungi"/>
</dbReference>
<dbReference type="InterPro" id="IPR013154">
    <property type="entry name" value="ADH-like_N"/>
</dbReference>
<dbReference type="EMBL" id="LFMY01000010">
    <property type="protein sequence ID" value="OKL58028.1"/>
    <property type="molecule type" value="Genomic_DNA"/>
</dbReference>
<dbReference type="Proteomes" id="UP000214365">
    <property type="component" value="Unassembled WGS sequence"/>
</dbReference>
<dbReference type="PANTHER" id="PTHR42813:SF1">
    <property type="entry name" value="DEHYDROGENASE, PUTATIVE (AFU_ORTHOLOGUE AFUA_5G03930)-RELATED"/>
    <property type="match status" value="1"/>
</dbReference>
<evidence type="ECO:0000256" key="3">
    <source>
        <dbReference type="ARBA" id="ARBA00022833"/>
    </source>
</evidence>
<accession>A0A225ALA3</accession>
<evidence type="ECO:0000259" key="5">
    <source>
        <dbReference type="Pfam" id="PF08240"/>
    </source>
</evidence>
<dbReference type="Gene3D" id="3.90.180.10">
    <property type="entry name" value="Medium-chain alcohol dehydrogenases, catalytic domain"/>
    <property type="match status" value="1"/>
</dbReference>
<evidence type="ECO:0000256" key="2">
    <source>
        <dbReference type="ARBA" id="ARBA00022723"/>
    </source>
</evidence>
<dbReference type="OrthoDB" id="256333at2759"/>
<dbReference type="InterPro" id="IPR002328">
    <property type="entry name" value="ADH_Zn_CS"/>
</dbReference>
<dbReference type="RefSeq" id="XP_020118149.1">
    <property type="nucleotide sequence ID" value="XM_020269242.1"/>
</dbReference>
<keyword evidence="7" id="KW-1185">Reference proteome</keyword>
<dbReference type="InterPro" id="IPR011032">
    <property type="entry name" value="GroES-like_sf"/>
</dbReference>
<evidence type="ECO:0000313" key="7">
    <source>
        <dbReference type="Proteomes" id="UP000214365"/>
    </source>
</evidence>
<evidence type="ECO:0000256" key="1">
    <source>
        <dbReference type="ARBA" id="ARBA00001947"/>
    </source>
</evidence>
<dbReference type="SUPFAM" id="SSF50129">
    <property type="entry name" value="GroES-like"/>
    <property type="match status" value="1"/>
</dbReference>
<protein>
    <recommendedName>
        <fullName evidence="5">Alcohol dehydrogenase-like N-terminal domain-containing protein</fullName>
    </recommendedName>
</protein>
<dbReference type="Gene3D" id="3.40.50.720">
    <property type="entry name" value="NAD(P)-binding Rossmann-like Domain"/>
    <property type="match status" value="1"/>
</dbReference>